<proteinExistence type="predicted"/>
<protein>
    <submittedName>
        <fullName evidence="2">Uncharacterized protein LOC142172680</fullName>
    </submittedName>
</protein>
<keyword evidence="1" id="KW-1185">Reference proteome</keyword>
<evidence type="ECO:0000313" key="2">
    <source>
        <dbReference type="RefSeq" id="XP_075092448.1"/>
    </source>
</evidence>
<reference evidence="2" key="2">
    <citation type="submission" date="2025-08" db="UniProtKB">
        <authorList>
            <consortium name="RefSeq"/>
        </authorList>
    </citation>
    <scope>IDENTIFICATION</scope>
    <source>
        <tissue evidence="2">Leaf</tissue>
    </source>
</reference>
<name>A0AC58T5D9_TOBAC</name>
<evidence type="ECO:0000313" key="1">
    <source>
        <dbReference type="Proteomes" id="UP000790787"/>
    </source>
</evidence>
<dbReference type="Proteomes" id="UP000790787">
    <property type="component" value="Chromosome 18"/>
</dbReference>
<organism evidence="1 2">
    <name type="scientific">Nicotiana tabacum</name>
    <name type="common">Common tobacco</name>
    <dbReference type="NCBI Taxonomy" id="4097"/>
    <lineage>
        <taxon>Eukaryota</taxon>
        <taxon>Viridiplantae</taxon>
        <taxon>Streptophyta</taxon>
        <taxon>Embryophyta</taxon>
        <taxon>Tracheophyta</taxon>
        <taxon>Spermatophyta</taxon>
        <taxon>Magnoliopsida</taxon>
        <taxon>eudicotyledons</taxon>
        <taxon>Gunneridae</taxon>
        <taxon>Pentapetalae</taxon>
        <taxon>asterids</taxon>
        <taxon>lamiids</taxon>
        <taxon>Solanales</taxon>
        <taxon>Solanaceae</taxon>
        <taxon>Nicotianoideae</taxon>
        <taxon>Nicotianeae</taxon>
        <taxon>Nicotiana</taxon>
    </lineage>
</organism>
<gene>
    <name evidence="2" type="primary">LOC142172680</name>
</gene>
<dbReference type="RefSeq" id="XP_075092448.1">
    <property type="nucleotide sequence ID" value="XM_075236347.1"/>
</dbReference>
<reference evidence="1" key="1">
    <citation type="journal article" date="2014" name="Nat. Commun.">
        <title>The tobacco genome sequence and its comparison with those of tomato and potato.</title>
        <authorList>
            <person name="Sierro N."/>
            <person name="Battey J.N."/>
            <person name="Ouadi S."/>
            <person name="Bakaher N."/>
            <person name="Bovet L."/>
            <person name="Willig A."/>
            <person name="Goepfert S."/>
            <person name="Peitsch M.C."/>
            <person name="Ivanov N.V."/>
        </authorList>
    </citation>
    <scope>NUCLEOTIDE SEQUENCE [LARGE SCALE GENOMIC DNA]</scope>
</reference>
<accession>A0AC58T5D9</accession>
<sequence length="269" mass="29786">MGGSDTSSSTTYTSDASSLLFLLFSDVPGVSLVSVPFSGTDFGGLRQNMIVSLSARNKIGFIDGSCPRPGEDTPQFKHWERCNNMGSLDIASYFNKLKKLWDELRFMCTNHANTCICAAKPGLQKEEEENRLHQFLMGLNETYVGVRSNLLMMQPPPSLDTAYGILLQDEKQRQITHNSHFHGDSASFHKVSFDQNKSPLLCKYCKKPGYLVDRCYKLHGFPPNFKFTKGKQTAANVEVQSSGGASEFGPISTESPVDSNYVIPSLSKD</sequence>